<evidence type="ECO:0008006" key="3">
    <source>
        <dbReference type="Google" id="ProtNLM"/>
    </source>
</evidence>
<dbReference type="Proteomes" id="UP000230607">
    <property type="component" value="Chromosome 1"/>
</dbReference>
<dbReference type="EMBL" id="LT841358">
    <property type="protein sequence ID" value="SMH72537.1"/>
    <property type="molecule type" value="Genomic_DNA"/>
</dbReference>
<dbReference type="AlphaFoldDB" id="A0A2H1FIG4"/>
<dbReference type="RefSeq" id="WP_231911802.1">
    <property type="nucleotide sequence ID" value="NZ_LT841358.1"/>
</dbReference>
<name>A0A2H1FIG4_9ARCH</name>
<accession>A0A2H1FIG4</accession>
<evidence type="ECO:0000313" key="1">
    <source>
        <dbReference type="EMBL" id="SMH72537.1"/>
    </source>
</evidence>
<reference evidence="2" key="1">
    <citation type="submission" date="2017-03" db="EMBL/GenBank/DDBJ databases">
        <authorList>
            <person name="Herbold C."/>
        </authorList>
    </citation>
    <scope>NUCLEOTIDE SEQUENCE [LARGE SCALE GENOMIC DNA]</scope>
</reference>
<dbReference type="Pfam" id="PF20393">
    <property type="entry name" value="Pro_CA_2"/>
    <property type="match status" value="1"/>
</dbReference>
<evidence type="ECO:0000313" key="2">
    <source>
        <dbReference type="Proteomes" id="UP000230607"/>
    </source>
</evidence>
<protein>
    <recommendedName>
        <fullName evidence="3">Carbonic anhydrase</fullName>
    </recommendedName>
</protein>
<gene>
    <name evidence="1" type="ORF">NCS_30377</name>
</gene>
<keyword evidence="2" id="KW-1185">Reference proteome</keyword>
<proteinExistence type="predicted"/>
<dbReference type="InterPro" id="IPR046871">
    <property type="entry name" value="Pro_CA_2"/>
</dbReference>
<organism evidence="1 2">
    <name type="scientific">Candidatus Nitrosotalea okcheonensis</name>
    <dbReference type="NCBI Taxonomy" id="1903276"/>
    <lineage>
        <taxon>Archaea</taxon>
        <taxon>Nitrososphaerota</taxon>
        <taxon>Nitrososphaeria</taxon>
        <taxon>Nitrosotaleales</taxon>
        <taxon>Nitrosotaleaceae</taxon>
        <taxon>Nitrosotalea</taxon>
    </lineage>
</organism>
<sequence length="133" mass="14723">MKSSDTVMKDSQFGTAINCIDGRVQSPVLNWLKERYSVSYVDTITAPGVNRILSETNIDKIEQLKSNVMVSINAHGSDIVAIAGHHGCAGNPVTKDEHLNHIRKASEIIKSWNLPVKVVGLWINENWEVELVS</sequence>